<reference evidence="3" key="1">
    <citation type="submission" date="2022-07" db="EMBL/GenBank/DDBJ databases">
        <authorList>
            <person name="Macas J."/>
            <person name="Novak P."/>
            <person name="Neumann P."/>
        </authorList>
    </citation>
    <scope>NUCLEOTIDE SEQUENCE</scope>
</reference>
<evidence type="ECO:0000313" key="3">
    <source>
        <dbReference type="EMBL" id="CAH9143371.1"/>
    </source>
</evidence>
<gene>
    <name evidence="3" type="ORF">CEPIT_LOCUS40619</name>
    <name evidence="2" type="ORF">CEPIT_LOCUS541</name>
</gene>
<dbReference type="EMBL" id="CAMAPF010000005">
    <property type="protein sequence ID" value="CAH9053580.1"/>
    <property type="molecule type" value="Genomic_DNA"/>
</dbReference>
<feature type="compositionally biased region" description="Basic and acidic residues" evidence="1">
    <location>
        <begin position="76"/>
        <end position="88"/>
    </location>
</feature>
<dbReference type="EMBL" id="CAMAPF010001051">
    <property type="protein sequence ID" value="CAH9143371.1"/>
    <property type="molecule type" value="Genomic_DNA"/>
</dbReference>
<sequence>MLQSLPICQYATIIQRTWSALVQNILCGVYLFERAGGALFYQPRRRPFVSATSHRWRRQSQQSKGGPKAYIRRKLDRTTEHTYSELEKPPLMAES</sequence>
<feature type="region of interest" description="Disordered" evidence="1">
    <location>
        <begin position="52"/>
        <end position="95"/>
    </location>
</feature>
<evidence type="ECO:0000313" key="4">
    <source>
        <dbReference type="Proteomes" id="UP001152523"/>
    </source>
</evidence>
<proteinExistence type="predicted"/>
<protein>
    <submittedName>
        <fullName evidence="3">Uncharacterized protein</fullName>
    </submittedName>
</protein>
<evidence type="ECO:0000256" key="1">
    <source>
        <dbReference type="SAM" id="MobiDB-lite"/>
    </source>
</evidence>
<name>A0AAV0G5V9_9ASTE</name>
<accession>A0AAV0G5V9</accession>
<dbReference type="AlphaFoldDB" id="A0AAV0G5V9"/>
<evidence type="ECO:0000313" key="2">
    <source>
        <dbReference type="EMBL" id="CAH9053580.1"/>
    </source>
</evidence>
<comment type="caution">
    <text evidence="3">The sequence shown here is derived from an EMBL/GenBank/DDBJ whole genome shotgun (WGS) entry which is preliminary data.</text>
</comment>
<dbReference type="Proteomes" id="UP001152523">
    <property type="component" value="Unassembled WGS sequence"/>
</dbReference>
<keyword evidence="4" id="KW-1185">Reference proteome</keyword>
<organism evidence="3 4">
    <name type="scientific">Cuscuta epithymum</name>
    <dbReference type="NCBI Taxonomy" id="186058"/>
    <lineage>
        <taxon>Eukaryota</taxon>
        <taxon>Viridiplantae</taxon>
        <taxon>Streptophyta</taxon>
        <taxon>Embryophyta</taxon>
        <taxon>Tracheophyta</taxon>
        <taxon>Spermatophyta</taxon>
        <taxon>Magnoliopsida</taxon>
        <taxon>eudicotyledons</taxon>
        <taxon>Gunneridae</taxon>
        <taxon>Pentapetalae</taxon>
        <taxon>asterids</taxon>
        <taxon>lamiids</taxon>
        <taxon>Solanales</taxon>
        <taxon>Convolvulaceae</taxon>
        <taxon>Cuscuteae</taxon>
        <taxon>Cuscuta</taxon>
        <taxon>Cuscuta subgen. Cuscuta</taxon>
    </lineage>
</organism>